<evidence type="ECO:0000256" key="3">
    <source>
        <dbReference type="ARBA" id="ARBA00022692"/>
    </source>
</evidence>
<keyword evidence="4 6" id="KW-1133">Transmembrane helix</keyword>
<feature type="transmembrane region" description="Helical" evidence="6">
    <location>
        <begin position="236"/>
        <end position="256"/>
    </location>
</feature>
<feature type="transmembrane region" description="Helical" evidence="6">
    <location>
        <begin position="152"/>
        <end position="168"/>
    </location>
</feature>
<dbReference type="PANTHER" id="PTHR43791:SF52">
    <property type="entry name" value="TRANSPORTER, PUTATIVE (AFU_ORTHOLOGUE AFUA_1G11820)-RELATED"/>
    <property type="match status" value="1"/>
</dbReference>
<dbReference type="VEuPathDB" id="FungiDB:CIHG_09570"/>
<dbReference type="GO" id="GO:0016020">
    <property type="term" value="C:membrane"/>
    <property type="evidence" value="ECO:0007669"/>
    <property type="project" value="UniProtKB-SubCell"/>
</dbReference>
<dbReference type="AlphaFoldDB" id="A0A0J8S329"/>
<dbReference type="Pfam" id="PF07690">
    <property type="entry name" value="MFS_1"/>
    <property type="match status" value="1"/>
</dbReference>
<feature type="transmembrane region" description="Helical" evidence="6">
    <location>
        <begin position="17"/>
        <end position="43"/>
    </location>
</feature>
<evidence type="ECO:0000256" key="5">
    <source>
        <dbReference type="ARBA" id="ARBA00023136"/>
    </source>
</evidence>
<dbReference type="InterPro" id="IPR036259">
    <property type="entry name" value="MFS_trans_sf"/>
</dbReference>
<keyword evidence="5 6" id="KW-0472">Membrane</keyword>
<comment type="subcellular location">
    <subcellularLocation>
        <location evidence="1">Membrane</location>
        <topology evidence="1">Multi-pass membrane protein</topology>
    </subcellularLocation>
</comment>
<dbReference type="Proteomes" id="UP000054563">
    <property type="component" value="Unassembled WGS sequence"/>
</dbReference>
<dbReference type="GO" id="GO:0022857">
    <property type="term" value="F:transmembrane transporter activity"/>
    <property type="evidence" value="ECO:0007669"/>
    <property type="project" value="InterPro"/>
</dbReference>
<keyword evidence="2" id="KW-0813">Transport</keyword>
<keyword evidence="3 6" id="KW-0812">Transmembrane</keyword>
<evidence type="ECO:0000313" key="8">
    <source>
        <dbReference type="Proteomes" id="UP000054563"/>
    </source>
</evidence>
<evidence type="ECO:0000256" key="1">
    <source>
        <dbReference type="ARBA" id="ARBA00004141"/>
    </source>
</evidence>
<protein>
    <recommendedName>
        <fullName evidence="9">Major facilitator superfamily (MFS) profile domain-containing protein</fullName>
    </recommendedName>
</protein>
<evidence type="ECO:0000313" key="7">
    <source>
        <dbReference type="EMBL" id="KMU91830.1"/>
    </source>
</evidence>
<sequence length="294" mass="32414">MKGGGIVTVCQGVTHSFAGLVVCRFLLGAFEAGFVPGCVYLISMYYKRHELQTRINLFFSASIIAGAFSGLLAYAIANMDGVAGYGAWRWIFILEGIATVVIAVASKFIIADWPETAKFLKEDERRLLIARLAADNKGATMDRLDRKSIRRILMYFGIVNTGTAWSVGVRYMAVFMVTAGGFVAQPVVMAWVSNNMGGHYKRSIASSMQIGFGNSGGLVASNVFLSSEKPGYPTGFGTSLGLVWICVLSCTAFFWWCRRENRIRDAGGRDYRFSLPEDELNNIGDDHPTFRFTY</sequence>
<dbReference type="STRING" id="396776.A0A0J8S329"/>
<name>A0A0J8S329_COCIT</name>
<dbReference type="PANTHER" id="PTHR43791">
    <property type="entry name" value="PERMEASE-RELATED"/>
    <property type="match status" value="1"/>
</dbReference>
<evidence type="ECO:0000256" key="2">
    <source>
        <dbReference type="ARBA" id="ARBA00022448"/>
    </source>
</evidence>
<dbReference type="OrthoDB" id="19923at2759"/>
<accession>A0A0J8S329</accession>
<dbReference type="SUPFAM" id="SSF103473">
    <property type="entry name" value="MFS general substrate transporter"/>
    <property type="match status" value="1"/>
</dbReference>
<evidence type="ECO:0000256" key="6">
    <source>
        <dbReference type="SAM" id="Phobius"/>
    </source>
</evidence>
<feature type="transmembrane region" description="Helical" evidence="6">
    <location>
        <begin position="88"/>
        <end position="110"/>
    </location>
</feature>
<organism evidence="7 8">
    <name type="scientific">Coccidioides immitis H538.4</name>
    <dbReference type="NCBI Taxonomy" id="396776"/>
    <lineage>
        <taxon>Eukaryota</taxon>
        <taxon>Fungi</taxon>
        <taxon>Dikarya</taxon>
        <taxon>Ascomycota</taxon>
        <taxon>Pezizomycotina</taxon>
        <taxon>Eurotiomycetes</taxon>
        <taxon>Eurotiomycetidae</taxon>
        <taxon>Onygenales</taxon>
        <taxon>Onygenaceae</taxon>
        <taxon>Coccidioides</taxon>
    </lineage>
</organism>
<reference evidence="8" key="1">
    <citation type="journal article" date="2010" name="Genome Res.">
        <title>Population genomic sequencing of Coccidioides fungi reveals recent hybridization and transposon control.</title>
        <authorList>
            <person name="Neafsey D.E."/>
            <person name="Barker B.M."/>
            <person name="Sharpton T.J."/>
            <person name="Stajich J.E."/>
            <person name="Park D.J."/>
            <person name="Whiston E."/>
            <person name="Hung C.-Y."/>
            <person name="McMahan C."/>
            <person name="White J."/>
            <person name="Sykes S."/>
            <person name="Heiman D."/>
            <person name="Young S."/>
            <person name="Zeng Q."/>
            <person name="Abouelleil A."/>
            <person name="Aftuck L."/>
            <person name="Bessette D."/>
            <person name="Brown A."/>
            <person name="FitzGerald M."/>
            <person name="Lui A."/>
            <person name="Macdonald J.P."/>
            <person name="Priest M."/>
            <person name="Orbach M.J."/>
            <person name="Galgiani J.N."/>
            <person name="Kirkland T.N."/>
            <person name="Cole G.T."/>
            <person name="Birren B.W."/>
            <person name="Henn M.R."/>
            <person name="Taylor J.W."/>
            <person name="Rounsley S.D."/>
        </authorList>
    </citation>
    <scope>NUCLEOTIDE SEQUENCE [LARGE SCALE GENOMIC DNA]</scope>
    <source>
        <strain evidence="8">H538.4</strain>
    </source>
</reference>
<dbReference type="Gene3D" id="1.20.1250.20">
    <property type="entry name" value="MFS general substrate transporter like domains"/>
    <property type="match status" value="1"/>
</dbReference>
<dbReference type="InterPro" id="IPR011701">
    <property type="entry name" value="MFS"/>
</dbReference>
<dbReference type="EMBL" id="DS017045">
    <property type="protein sequence ID" value="KMU91830.1"/>
    <property type="molecule type" value="Genomic_DNA"/>
</dbReference>
<feature type="transmembrane region" description="Helical" evidence="6">
    <location>
        <begin position="55"/>
        <end position="76"/>
    </location>
</feature>
<evidence type="ECO:0008006" key="9">
    <source>
        <dbReference type="Google" id="ProtNLM"/>
    </source>
</evidence>
<evidence type="ECO:0000256" key="4">
    <source>
        <dbReference type="ARBA" id="ARBA00022989"/>
    </source>
</evidence>
<proteinExistence type="predicted"/>
<gene>
    <name evidence="7" type="ORF">CIHG_09570</name>
</gene>